<dbReference type="RefSeq" id="WP_025226342.1">
    <property type="nucleotide sequence ID" value="NZ_CP007139.1"/>
</dbReference>
<protein>
    <submittedName>
        <fullName evidence="7">Dihydrodipicolinate synthase</fullName>
    </submittedName>
</protein>
<dbReference type="GO" id="GO:0044281">
    <property type="term" value="P:small molecule metabolic process"/>
    <property type="evidence" value="ECO:0007669"/>
    <property type="project" value="UniProtKB-ARBA"/>
</dbReference>
<dbReference type="SUPFAM" id="SSF51569">
    <property type="entry name" value="Aldolase"/>
    <property type="match status" value="1"/>
</dbReference>
<keyword evidence="8" id="KW-1185">Reference proteome</keyword>
<dbReference type="GO" id="GO:0008840">
    <property type="term" value="F:4-hydroxy-tetrahydrodipicolinate synthase activity"/>
    <property type="evidence" value="ECO:0007669"/>
    <property type="project" value="TreeGrafter"/>
</dbReference>
<dbReference type="KEGG" id="fgi:OP10G_1692"/>
<dbReference type="STRING" id="661478.OP10G_1692"/>
<dbReference type="AlphaFoldDB" id="A0A068NQS2"/>
<feature type="active site" description="Proton donor/acceptor" evidence="5">
    <location>
        <position position="134"/>
    </location>
</feature>
<proteinExistence type="inferred from homology"/>
<dbReference type="PANTHER" id="PTHR12128:SF66">
    <property type="entry name" value="4-HYDROXY-2-OXOGLUTARATE ALDOLASE, MITOCHONDRIAL"/>
    <property type="match status" value="1"/>
</dbReference>
<evidence type="ECO:0000256" key="6">
    <source>
        <dbReference type="PIRSR" id="PIRSR001365-2"/>
    </source>
</evidence>
<keyword evidence="3" id="KW-0704">Schiff base</keyword>
<evidence type="ECO:0000256" key="1">
    <source>
        <dbReference type="ARBA" id="ARBA00007592"/>
    </source>
</evidence>
<dbReference type="OrthoDB" id="9782828at2"/>
<dbReference type="CDD" id="cd00408">
    <property type="entry name" value="DHDPS-like"/>
    <property type="match status" value="1"/>
</dbReference>
<evidence type="ECO:0000256" key="5">
    <source>
        <dbReference type="PIRSR" id="PIRSR001365-1"/>
    </source>
</evidence>
<dbReference type="SMART" id="SM01130">
    <property type="entry name" value="DHDPS"/>
    <property type="match status" value="1"/>
</dbReference>
<dbReference type="PRINTS" id="PR00146">
    <property type="entry name" value="DHPICSNTHASE"/>
</dbReference>
<keyword evidence="2 4" id="KW-0456">Lyase</keyword>
<sequence length="295" mass="31370">MPLSGVLPASVTPFDLSGRIDLPGFARLVAWFRSNGCSGIVLAGTNGEGPSLSAVEKRDLVRDVVPLAEGLHVVLGVATASLEEAVWSCKQAHSAGATAALVMPPAYFREAKEEGIAEWFEALLDRSPLDILAYNLPQRTGIALSPELIARLARHDRLIGLKDSSGNQANITDYAQALSGTGKTMLVGDETLLVDALRAGWSGTISGAANLIPNWLSAIVSEWPTDQESAETKHAAIMPALQAIRKSPQPATNKAMLHRLSLLENPSPRLPLLSAEPSVVEEAWAHISKLVGRVQ</sequence>
<comment type="similarity">
    <text evidence="1 4">Belongs to the DapA family.</text>
</comment>
<reference evidence="7 8" key="1">
    <citation type="journal article" date="2014" name="PLoS ONE">
        <title>The first complete genome sequence of the class fimbriimonadia in the phylum armatimonadetes.</title>
        <authorList>
            <person name="Hu Z.Y."/>
            <person name="Wang Y.Z."/>
            <person name="Im W.T."/>
            <person name="Wang S.Y."/>
            <person name="Zhao G.P."/>
            <person name="Zheng H.J."/>
            <person name="Quan Z.X."/>
        </authorList>
    </citation>
    <scope>NUCLEOTIDE SEQUENCE [LARGE SCALE GENOMIC DNA]</scope>
    <source>
        <strain evidence="7">Gsoil 348</strain>
    </source>
</reference>
<organism evidence="7 8">
    <name type="scientific">Fimbriimonas ginsengisoli Gsoil 348</name>
    <dbReference type="NCBI Taxonomy" id="661478"/>
    <lineage>
        <taxon>Bacteria</taxon>
        <taxon>Bacillati</taxon>
        <taxon>Armatimonadota</taxon>
        <taxon>Fimbriimonadia</taxon>
        <taxon>Fimbriimonadales</taxon>
        <taxon>Fimbriimonadaceae</taxon>
        <taxon>Fimbriimonas</taxon>
    </lineage>
</organism>
<evidence type="ECO:0000256" key="3">
    <source>
        <dbReference type="ARBA" id="ARBA00023270"/>
    </source>
</evidence>
<dbReference type="PROSITE" id="PS00666">
    <property type="entry name" value="DHDPS_2"/>
    <property type="match status" value="1"/>
</dbReference>
<evidence type="ECO:0000256" key="2">
    <source>
        <dbReference type="ARBA" id="ARBA00023239"/>
    </source>
</evidence>
<feature type="active site" description="Schiff-base intermediate with substrate" evidence="5">
    <location>
        <position position="162"/>
    </location>
</feature>
<evidence type="ECO:0000256" key="4">
    <source>
        <dbReference type="PIRNR" id="PIRNR001365"/>
    </source>
</evidence>
<accession>A0A068NQS2</accession>
<dbReference type="InterPro" id="IPR020625">
    <property type="entry name" value="Schiff_base-form_aldolases_AS"/>
</dbReference>
<dbReference type="HOGENOM" id="CLU_049343_7_1_0"/>
<evidence type="ECO:0000313" key="8">
    <source>
        <dbReference type="Proteomes" id="UP000027982"/>
    </source>
</evidence>
<gene>
    <name evidence="7" type="ORF">OP10G_1692</name>
</gene>
<dbReference type="InterPro" id="IPR002220">
    <property type="entry name" value="DapA-like"/>
</dbReference>
<dbReference type="Gene3D" id="3.20.20.70">
    <property type="entry name" value="Aldolase class I"/>
    <property type="match status" value="1"/>
</dbReference>
<dbReference type="InterPro" id="IPR013785">
    <property type="entry name" value="Aldolase_TIM"/>
</dbReference>
<dbReference type="PIRSF" id="PIRSF001365">
    <property type="entry name" value="DHDPS"/>
    <property type="match status" value="1"/>
</dbReference>
<name>A0A068NQS2_FIMGI</name>
<dbReference type="Pfam" id="PF00701">
    <property type="entry name" value="DHDPS"/>
    <property type="match status" value="1"/>
</dbReference>
<dbReference type="EMBL" id="CP007139">
    <property type="protein sequence ID" value="AIE85060.1"/>
    <property type="molecule type" value="Genomic_DNA"/>
</dbReference>
<evidence type="ECO:0000313" key="7">
    <source>
        <dbReference type="EMBL" id="AIE85060.1"/>
    </source>
</evidence>
<dbReference type="PANTHER" id="PTHR12128">
    <property type="entry name" value="DIHYDRODIPICOLINATE SYNTHASE"/>
    <property type="match status" value="1"/>
</dbReference>
<dbReference type="eggNOG" id="COG0329">
    <property type="taxonomic scope" value="Bacteria"/>
</dbReference>
<feature type="binding site" evidence="6">
    <location>
        <position position="205"/>
    </location>
    <ligand>
        <name>pyruvate</name>
        <dbReference type="ChEBI" id="CHEBI:15361"/>
    </ligand>
</feature>
<dbReference type="Proteomes" id="UP000027982">
    <property type="component" value="Chromosome"/>
</dbReference>